<organism evidence="4 5">
    <name type="scientific">Gorilla gorilla gorilla</name>
    <name type="common">Western lowland gorilla</name>
    <dbReference type="NCBI Taxonomy" id="9595"/>
    <lineage>
        <taxon>Eukaryota</taxon>
        <taxon>Metazoa</taxon>
        <taxon>Chordata</taxon>
        <taxon>Craniata</taxon>
        <taxon>Vertebrata</taxon>
        <taxon>Euteleostomi</taxon>
        <taxon>Mammalia</taxon>
        <taxon>Eutheria</taxon>
        <taxon>Euarchontoglires</taxon>
        <taxon>Primates</taxon>
        <taxon>Haplorrhini</taxon>
        <taxon>Catarrhini</taxon>
        <taxon>Hominidae</taxon>
        <taxon>Gorilla</taxon>
    </lineage>
</organism>
<dbReference type="GeneTree" id="ENSGT00390000017860"/>
<accession>A0A2I2Z5Q2</accession>
<dbReference type="EMBL" id="CABD030028343">
    <property type="status" value="NOT_ANNOTATED_CDS"/>
    <property type="molecule type" value="Genomic_DNA"/>
</dbReference>
<evidence type="ECO:0000313" key="5">
    <source>
        <dbReference type="Proteomes" id="UP000001519"/>
    </source>
</evidence>
<gene>
    <name evidence="4" type="primary">SLAIN2</name>
</gene>
<dbReference type="Bgee" id="ENSGGOG00000012594">
    <property type="expression patterns" value="Expressed in testis and 5 other cell types or tissues"/>
</dbReference>
<reference evidence="4" key="3">
    <citation type="submission" date="2025-08" db="UniProtKB">
        <authorList>
            <consortium name="Ensembl"/>
        </authorList>
    </citation>
    <scope>IDENTIFICATION</scope>
</reference>
<dbReference type="Pfam" id="PF15301">
    <property type="entry name" value="SLAIN"/>
    <property type="match status" value="1"/>
</dbReference>
<dbReference type="EMBL" id="CABD030028340">
    <property type="status" value="NOT_ANNOTATED_CDS"/>
    <property type="molecule type" value="Genomic_DNA"/>
</dbReference>
<dbReference type="Ensembl" id="ENSGGOT00000043558.1">
    <property type="protein sequence ID" value="ENSGGOP00000042604.1"/>
    <property type="gene ID" value="ENSGGOG00000012594.4"/>
</dbReference>
<feature type="region of interest" description="Disordered" evidence="3">
    <location>
        <begin position="1"/>
        <end position="28"/>
    </location>
</feature>
<comment type="similarity">
    <text evidence="1">Belongs to the SLAIN motif-containing family.</text>
</comment>
<reference evidence="5" key="1">
    <citation type="submission" date="2011-05" db="EMBL/GenBank/DDBJ databases">
        <title>Insights into the evolution of the great apes provided by the gorilla genome.</title>
        <authorList>
            <person name="Scally A."/>
        </authorList>
    </citation>
    <scope>NUCLEOTIDE SEQUENCE [LARGE SCALE GENOMIC DNA]</scope>
</reference>
<evidence type="ECO:0000256" key="2">
    <source>
        <dbReference type="ARBA" id="ARBA00023054"/>
    </source>
</evidence>
<evidence type="ECO:0000313" key="4">
    <source>
        <dbReference type="Ensembl" id="ENSGGOP00000042604.1"/>
    </source>
</evidence>
<feature type="compositionally biased region" description="Low complexity" evidence="3">
    <location>
        <begin position="13"/>
        <end position="27"/>
    </location>
</feature>
<dbReference type="EMBL" id="CABD030028341">
    <property type="status" value="NOT_ANNOTATED_CDS"/>
    <property type="molecule type" value="Genomic_DNA"/>
</dbReference>
<dbReference type="AlphaFoldDB" id="A0A2I2Z5Q2"/>
<keyword evidence="2" id="KW-0175">Coiled coil</keyword>
<proteinExistence type="inferred from homology"/>
<protein>
    <submittedName>
        <fullName evidence="4">SLAIN motif family member 2</fullName>
    </submittedName>
</protein>
<reference evidence="4 5" key="2">
    <citation type="journal article" date="2012" name="Nature">
        <title>Insights into hominid evolution from the gorilla genome sequence.</title>
        <authorList>
            <person name="Scally A."/>
            <person name="Dutheil J.Y."/>
            <person name="Hillier L.W."/>
            <person name="Jordan G.E."/>
            <person name="Goodhead I."/>
            <person name="Herrero J."/>
            <person name="Hobolth A."/>
            <person name="Lappalainen T."/>
            <person name="Mailund T."/>
            <person name="Marques-Bonet T."/>
            <person name="McCarthy S."/>
            <person name="Montgomery S.H."/>
            <person name="Schwalie P.C."/>
            <person name="Tang Y.A."/>
            <person name="Ward M.C."/>
            <person name="Xue Y."/>
            <person name="Yngvadottir B."/>
            <person name="Alkan C."/>
            <person name="Andersen L.N."/>
            <person name="Ayub Q."/>
            <person name="Ball E.V."/>
            <person name="Beal K."/>
            <person name="Bradley B.J."/>
            <person name="Chen Y."/>
            <person name="Clee C.M."/>
            <person name="Fitzgerald S."/>
            <person name="Graves T.A."/>
            <person name="Gu Y."/>
            <person name="Heath P."/>
            <person name="Heger A."/>
            <person name="Karakoc E."/>
            <person name="Kolb-Kokocinski A."/>
            <person name="Laird G.K."/>
            <person name="Lunter G."/>
            <person name="Meader S."/>
            <person name="Mort M."/>
            <person name="Mullikin J.C."/>
            <person name="Munch K."/>
            <person name="O'Connor T.D."/>
            <person name="Phillips A.D."/>
            <person name="Prado-Martinez J."/>
            <person name="Rogers A.S."/>
            <person name="Sajjadian S."/>
            <person name="Schmidt D."/>
            <person name="Shaw K."/>
            <person name="Simpson J.T."/>
            <person name="Stenson P.D."/>
            <person name="Turner D.J."/>
            <person name="Vigilant L."/>
            <person name="Vilella A.J."/>
            <person name="Whitener W."/>
            <person name="Zhu B."/>
            <person name="Cooper D.N."/>
            <person name="de Jong P."/>
            <person name="Dermitzakis E.T."/>
            <person name="Eichler E.E."/>
            <person name="Flicek P."/>
            <person name="Goldman N."/>
            <person name="Mundy N.I."/>
            <person name="Ning Z."/>
            <person name="Odom D.T."/>
            <person name="Ponting C.P."/>
            <person name="Quail M.A."/>
            <person name="Ryder O.A."/>
            <person name="Searle S.M."/>
            <person name="Warren W.C."/>
            <person name="Wilson R.K."/>
            <person name="Schierup M.H."/>
            <person name="Rogers J."/>
            <person name="Tyler-Smith C."/>
            <person name="Durbin R."/>
        </authorList>
    </citation>
    <scope>NUCLEOTIDE SEQUENCE [LARGE SCALE GENOMIC DNA]</scope>
</reference>
<sequence>MQEESLRQEYAATTSRRSSGSSCNSTRRGFHHHHAIHLDRHLSSHPEIHLVHDLLLGE</sequence>
<dbReference type="InterPro" id="IPR026179">
    <property type="entry name" value="Slain"/>
</dbReference>
<name>A0A2I2Z5Q2_GORGO</name>
<evidence type="ECO:0000256" key="3">
    <source>
        <dbReference type="SAM" id="MobiDB-lite"/>
    </source>
</evidence>
<evidence type="ECO:0000256" key="1">
    <source>
        <dbReference type="ARBA" id="ARBA00006652"/>
    </source>
</evidence>
<reference evidence="4" key="4">
    <citation type="submission" date="2025-09" db="UniProtKB">
        <authorList>
            <consortium name="Ensembl"/>
        </authorList>
    </citation>
    <scope>IDENTIFICATION</scope>
</reference>
<dbReference type="EMBL" id="CABD030028342">
    <property type="status" value="NOT_ANNOTATED_CDS"/>
    <property type="molecule type" value="Genomic_DNA"/>
</dbReference>
<dbReference type="Proteomes" id="UP000001519">
    <property type="component" value="Chromosome 4"/>
</dbReference>
<keyword evidence="5" id="KW-1185">Reference proteome</keyword>